<sequence length="130" mass="14682">MTDLQAIPILLSPNLSETVEYAAKLGFETETFFGNYAILRGHGVEIHYSYTERPDVCNETSCYIRGGGMLALYETLKAQNAPGLTDMFMRPWGMTEFYLHDPHGNLLKFGMSSDELPDRLRSELETHNGN</sequence>
<accession>A0A0P1IUI0</accession>
<dbReference type="InterPro" id="IPR029068">
    <property type="entry name" value="Glyas_Bleomycin-R_OHBP_Dase"/>
</dbReference>
<dbReference type="STRING" id="1715693.PH7735_03100"/>
<organism evidence="1 2">
    <name type="scientific">Shimia thalassica</name>
    <dbReference type="NCBI Taxonomy" id="1715693"/>
    <lineage>
        <taxon>Bacteria</taxon>
        <taxon>Pseudomonadati</taxon>
        <taxon>Pseudomonadota</taxon>
        <taxon>Alphaproteobacteria</taxon>
        <taxon>Rhodobacterales</taxon>
        <taxon>Roseobacteraceae</taxon>
    </lineage>
</organism>
<keyword evidence="2" id="KW-1185">Reference proteome</keyword>
<dbReference type="AlphaFoldDB" id="A0A0P1IUI0"/>
<gene>
    <name evidence="1" type="ORF">PH7735_03100</name>
</gene>
<protein>
    <submittedName>
        <fullName evidence="1">Glyoxalase-like domain protein</fullName>
    </submittedName>
</protein>
<name>A0A0P1IUI0_9RHOB</name>
<evidence type="ECO:0000313" key="2">
    <source>
        <dbReference type="Proteomes" id="UP000051870"/>
    </source>
</evidence>
<dbReference type="EMBL" id="CYTW01000004">
    <property type="protein sequence ID" value="CUK07372.1"/>
    <property type="molecule type" value="Genomic_DNA"/>
</dbReference>
<dbReference type="SUPFAM" id="SSF54593">
    <property type="entry name" value="Glyoxalase/Bleomycin resistance protein/Dihydroxybiphenyl dioxygenase"/>
    <property type="match status" value="1"/>
</dbReference>
<dbReference type="RefSeq" id="WP_058312284.1">
    <property type="nucleotide sequence ID" value="NZ_CYTW01000004.1"/>
</dbReference>
<proteinExistence type="predicted"/>
<reference evidence="2" key="1">
    <citation type="submission" date="2015-09" db="EMBL/GenBank/DDBJ databases">
        <authorList>
            <person name="Rodrigo-Torres Lidia"/>
            <person name="Arahal R.David."/>
        </authorList>
    </citation>
    <scope>NUCLEOTIDE SEQUENCE [LARGE SCALE GENOMIC DNA]</scope>
    <source>
        <strain evidence="2">CECT 7735</strain>
    </source>
</reference>
<dbReference type="Proteomes" id="UP000051870">
    <property type="component" value="Unassembled WGS sequence"/>
</dbReference>
<dbReference type="Gene3D" id="3.10.180.10">
    <property type="entry name" value="2,3-Dihydroxybiphenyl 1,2-Dioxygenase, domain 1"/>
    <property type="match status" value="1"/>
</dbReference>
<dbReference type="GeneID" id="83882089"/>
<evidence type="ECO:0000313" key="1">
    <source>
        <dbReference type="EMBL" id="CUK07372.1"/>
    </source>
</evidence>